<organism evidence="1 2">
    <name type="scientific">Pleurodeles waltl</name>
    <name type="common">Iberian ribbed newt</name>
    <dbReference type="NCBI Taxonomy" id="8319"/>
    <lineage>
        <taxon>Eukaryota</taxon>
        <taxon>Metazoa</taxon>
        <taxon>Chordata</taxon>
        <taxon>Craniata</taxon>
        <taxon>Vertebrata</taxon>
        <taxon>Euteleostomi</taxon>
        <taxon>Amphibia</taxon>
        <taxon>Batrachia</taxon>
        <taxon>Caudata</taxon>
        <taxon>Salamandroidea</taxon>
        <taxon>Salamandridae</taxon>
        <taxon>Pleurodelinae</taxon>
        <taxon>Pleurodeles</taxon>
    </lineage>
</organism>
<proteinExistence type="predicted"/>
<name>A0AAV7LNU3_PLEWA</name>
<sequence>MRLRPCACLGALAEGAERLRCTRDPAGRSWSGGGAVAERDSLVPRVSTEACQDEAVLKIPTRPNNQHLNGETWGHPF</sequence>
<accession>A0AAV7LNU3</accession>
<comment type="caution">
    <text evidence="1">The sequence shown here is derived from an EMBL/GenBank/DDBJ whole genome shotgun (WGS) entry which is preliminary data.</text>
</comment>
<evidence type="ECO:0000313" key="1">
    <source>
        <dbReference type="EMBL" id="KAJ1092752.1"/>
    </source>
</evidence>
<gene>
    <name evidence="1" type="ORF">NDU88_005862</name>
</gene>
<reference evidence="1" key="1">
    <citation type="journal article" date="2022" name="bioRxiv">
        <title>Sequencing and chromosome-scale assembly of the giantPleurodeles waltlgenome.</title>
        <authorList>
            <person name="Brown T."/>
            <person name="Elewa A."/>
            <person name="Iarovenko S."/>
            <person name="Subramanian E."/>
            <person name="Araus A.J."/>
            <person name="Petzold A."/>
            <person name="Susuki M."/>
            <person name="Suzuki K.-i.T."/>
            <person name="Hayashi T."/>
            <person name="Toyoda A."/>
            <person name="Oliveira C."/>
            <person name="Osipova E."/>
            <person name="Leigh N.D."/>
            <person name="Simon A."/>
            <person name="Yun M.H."/>
        </authorList>
    </citation>
    <scope>NUCLEOTIDE SEQUENCE</scope>
    <source>
        <strain evidence="1">20211129_DDA</strain>
        <tissue evidence="1">Liver</tissue>
    </source>
</reference>
<keyword evidence="2" id="KW-1185">Reference proteome</keyword>
<dbReference type="AlphaFoldDB" id="A0AAV7LNU3"/>
<protein>
    <submittedName>
        <fullName evidence="1">Uncharacterized protein</fullName>
    </submittedName>
</protein>
<dbReference type="Proteomes" id="UP001066276">
    <property type="component" value="Chromosome 11"/>
</dbReference>
<dbReference type="EMBL" id="JANPWB010000015">
    <property type="protein sequence ID" value="KAJ1092752.1"/>
    <property type="molecule type" value="Genomic_DNA"/>
</dbReference>
<evidence type="ECO:0000313" key="2">
    <source>
        <dbReference type="Proteomes" id="UP001066276"/>
    </source>
</evidence>